<evidence type="ECO:0000256" key="5">
    <source>
        <dbReference type="ARBA" id="ARBA00022989"/>
    </source>
</evidence>
<keyword evidence="3 8" id="KW-0812">Transmembrane</keyword>
<evidence type="ECO:0000259" key="10">
    <source>
        <dbReference type="PROSITE" id="PS51352"/>
    </source>
</evidence>
<evidence type="ECO:0000256" key="3">
    <source>
        <dbReference type="ARBA" id="ARBA00022692"/>
    </source>
</evidence>
<dbReference type="InterPro" id="IPR013766">
    <property type="entry name" value="Thioredoxin_domain"/>
</dbReference>
<proteinExistence type="predicted"/>
<keyword evidence="9" id="KW-0732">Signal</keyword>
<evidence type="ECO:0000256" key="8">
    <source>
        <dbReference type="SAM" id="Phobius"/>
    </source>
</evidence>
<evidence type="ECO:0000256" key="2">
    <source>
        <dbReference type="ARBA" id="ARBA00022475"/>
    </source>
</evidence>
<protein>
    <submittedName>
        <fullName evidence="11">Protein-disulfide reductase DsbD</fullName>
        <ecNumber evidence="11">1.8.1.8</ecNumber>
    </submittedName>
</protein>
<comment type="subcellular location">
    <subcellularLocation>
        <location evidence="1">Cell membrane</location>
        <topology evidence="1">Multi-pass membrane protein</topology>
    </subcellularLocation>
</comment>
<dbReference type="GO" id="GO:0045454">
    <property type="term" value="P:cell redox homeostasis"/>
    <property type="evidence" value="ECO:0007669"/>
    <property type="project" value="TreeGrafter"/>
</dbReference>
<dbReference type="InterPro" id="IPR036929">
    <property type="entry name" value="DsbDN_sf"/>
</dbReference>
<dbReference type="InterPro" id="IPR036249">
    <property type="entry name" value="Thioredoxin-like_sf"/>
</dbReference>
<dbReference type="CDD" id="cd06174">
    <property type="entry name" value="MFS"/>
    <property type="match status" value="1"/>
</dbReference>
<dbReference type="PANTHER" id="PTHR32234">
    <property type="entry name" value="THIOL:DISULFIDE INTERCHANGE PROTEIN DSBD"/>
    <property type="match status" value="1"/>
</dbReference>
<feature type="transmembrane region" description="Helical" evidence="8">
    <location>
        <begin position="416"/>
        <end position="436"/>
    </location>
</feature>
<dbReference type="EC" id="1.8.1.8" evidence="11"/>
<feature type="transmembrane region" description="Helical" evidence="8">
    <location>
        <begin position="294"/>
        <end position="319"/>
    </location>
</feature>
<feature type="transmembrane region" description="Helical" evidence="8">
    <location>
        <begin position="471"/>
        <end position="491"/>
    </location>
</feature>
<gene>
    <name evidence="11" type="primary">dsbD</name>
    <name evidence="11" type="ORF">E0H85_13365</name>
</gene>
<dbReference type="GO" id="GO:0047134">
    <property type="term" value="F:protein-disulfide reductase [NAD(P)H] activity"/>
    <property type="evidence" value="ECO:0007669"/>
    <property type="project" value="UniProtKB-EC"/>
</dbReference>
<dbReference type="GO" id="GO:0005886">
    <property type="term" value="C:plasma membrane"/>
    <property type="evidence" value="ECO:0007669"/>
    <property type="project" value="UniProtKB-SubCell"/>
</dbReference>
<evidence type="ECO:0000256" key="7">
    <source>
        <dbReference type="ARBA" id="ARBA00023284"/>
    </source>
</evidence>
<keyword evidence="2" id="KW-1003">Cell membrane</keyword>
<evidence type="ECO:0000256" key="4">
    <source>
        <dbReference type="ARBA" id="ARBA00022748"/>
    </source>
</evidence>
<keyword evidence="5 8" id="KW-1133">Transmembrane helix</keyword>
<evidence type="ECO:0000313" key="12">
    <source>
        <dbReference type="Proteomes" id="UP000291380"/>
    </source>
</evidence>
<feature type="signal peptide" evidence="9">
    <location>
        <begin position="1"/>
        <end position="22"/>
    </location>
</feature>
<dbReference type="EMBL" id="SJOA01000020">
    <property type="protein sequence ID" value="TCB56876.1"/>
    <property type="molecule type" value="Genomic_DNA"/>
</dbReference>
<dbReference type="InterPro" id="IPR028250">
    <property type="entry name" value="DsbDN"/>
</dbReference>
<dbReference type="CDD" id="cd02953">
    <property type="entry name" value="DsbDgamma"/>
    <property type="match status" value="1"/>
</dbReference>
<evidence type="ECO:0000256" key="1">
    <source>
        <dbReference type="ARBA" id="ARBA00004651"/>
    </source>
</evidence>
<keyword evidence="6 8" id="KW-0472">Membrane</keyword>
<comment type="caution">
    <text evidence="11">The sequence shown here is derived from an EMBL/GenBank/DDBJ whole genome shotgun (WGS) entry which is preliminary data.</text>
</comment>
<dbReference type="Proteomes" id="UP000291380">
    <property type="component" value="Unassembled WGS sequence"/>
</dbReference>
<sequence>MRTWLSGLCGVLTALAVQSASAEFLPPDQAFGFQAVSTPQDKATLTWKIANGYYLYHDQLKVMEGGKTLSLTLPSPQQKDDPNFGMTEVHYGQVQTAVPMQPNQSYKIEWQGCAESGLCYPVQRTTIHTDADGLLPASNIIGQGLAQKKLLDSVASTSLLNAPVEDQPKKAEVVTAETKTNKAEAENNESALITSSETTVLTELNEASAPQVQDALITQASSEPNNTITTTVPNNQSDWNNDQYFFNLLSTENIALNLMIFLGLGVLLAFLPCSLPLIPILSSILVQRHRGYRAGIIAGVFVLGMALVYALMGLAVAGLGYNFQRWLQSPLFIGLFAVMFVVFALNLFGAFQFSLPQGLLQRLDQWQQRQKGGTLLGSFIMGIISALIVGPCMSAPLAGALLFVAQLPDPWMGSSYLFVLGVGVGLPLLIACVFGAQYLPKPGVWMDRLKFTFGFVMLLLAVYFLRPLLPSVWYLLLMASLFLAMSVYVLVKMRPYATQRFSQVLLILLSLGTVFFAGSYALQAWSQLNTAQASELLTWQKVRNETELKQTLAEVQGQAVLIDVYADWCVACQPIEKEVIPRADVQAGLANVALIKFDLTEYEPSQDVVLKEWQILGPPTMIFLNAQHQEQREIRLTGTFSAAQLIARLPQQGTAP</sequence>
<evidence type="ECO:0000313" key="11">
    <source>
        <dbReference type="EMBL" id="TCB56876.1"/>
    </source>
</evidence>
<dbReference type="PANTHER" id="PTHR32234:SF0">
    <property type="entry name" value="THIOL:DISULFIDE INTERCHANGE PROTEIN DSBD"/>
    <property type="match status" value="1"/>
</dbReference>
<dbReference type="Pfam" id="PF00085">
    <property type="entry name" value="Thioredoxin"/>
    <property type="match status" value="1"/>
</dbReference>
<dbReference type="OrthoDB" id="9811036at2"/>
<dbReference type="GO" id="GO:0017004">
    <property type="term" value="P:cytochrome complex assembly"/>
    <property type="evidence" value="ECO:0007669"/>
    <property type="project" value="UniProtKB-KW"/>
</dbReference>
<feature type="transmembrane region" description="Helical" evidence="8">
    <location>
        <begin position="331"/>
        <end position="355"/>
    </location>
</feature>
<evidence type="ECO:0000256" key="6">
    <source>
        <dbReference type="ARBA" id="ARBA00023136"/>
    </source>
</evidence>
<feature type="transmembrane region" description="Helical" evidence="8">
    <location>
        <begin position="375"/>
        <end position="404"/>
    </location>
</feature>
<feature type="transmembrane region" description="Helical" evidence="8">
    <location>
        <begin position="258"/>
        <end position="282"/>
    </location>
</feature>
<dbReference type="PROSITE" id="PS00194">
    <property type="entry name" value="THIOREDOXIN_1"/>
    <property type="match status" value="1"/>
</dbReference>
<feature type="chain" id="PRO_5020498747" evidence="9">
    <location>
        <begin position="23"/>
        <end position="656"/>
    </location>
</feature>
<dbReference type="NCBIfam" id="NF001419">
    <property type="entry name" value="PRK00293.1"/>
    <property type="match status" value="1"/>
</dbReference>
<feature type="domain" description="Thioredoxin" evidence="10">
    <location>
        <begin position="528"/>
        <end position="654"/>
    </location>
</feature>
<dbReference type="Pfam" id="PF02683">
    <property type="entry name" value="DsbD_TM"/>
    <property type="match status" value="1"/>
</dbReference>
<keyword evidence="11" id="KW-0560">Oxidoreductase</keyword>
<dbReference type="Pfam" id="PF11412">
    <property type="entry name" value="DsbD_N"/>
    <property type="match status" value="1"/>
</dbReference>
<reference evidence="11 12" key="1">
    <citation type="submission" date="2019-02" db="EMBL/GenBank/DDBJ databases">
        <title>High diversity of culturable Acinetobacter species in natural soil and water ecosystems.</title>
        <authorList>
            <person name="Radolfova-Krizova L."/>
            <person name="Nemec A."/>
        </authorList>
    </citation>
    <scope>NUCLEOTIDE SEQUENCE [LARGE SCALE GENOMIC DNA]</scope>
    <source>
        <strain evidence="11 12">ANC 4281</strain>
    </source>
</reference>
<dbReference type="AlphaFoldDB" id="A0A4R0EJ39"/>
<feature type="transmembrane region" description="Helical" evidence="8">
    <location>
        <begin position="503"/>
        <end position="522"/>
    </location>
</feature>
<dbReference type="InterPro" id="IPR003834">
    <property type="entry name" value="Cyt_c_assmbl_TM_dom"/>
</dbReference>
<evidence type="ECO:0000256" key="9">
    <source>
        <dbReference type="SAM" id="SignalP"/>
    </source>
</evidence>
<accession>A0A4R0EJ39</accession>
<keyword evidence="4" id="KW-0201">Cytochrome c-type biogenesis</keyword>
<keyword evidence="7" id="KW-0676">Redox-active center</keyword>
<dbReference type="SUPFAM" id="SSF74863">
    <property type="entry name" value="Thiol:disulfide interchange protein DsbD, N-terminal domain (DsbD-alpha)"/>
    <property type="match status" value="1"/>
</dbReference>
<feature type="transmembrane region" description="Helical" evidence="8">
    <location>
        <begin position="448"/>
        <end position="465"/>
    </location>
</feature>
<dbReference type="Gene3D" id="2.60.40.1250">
    <property type="entry name" value="Thiol:disulfide interchange protein DsbD, N-terminal domain"/>
    <property type="match status" value="1"/>
</dbReference>
<dbReference type="Gene3D" id="3.40.30.10">
    <property type="entry name" value="Glutaredoxin"/>
    <property type="match status" value="1"/>
</dbReference>
<dbReference type="InterPro" id="IPR035671">
    <property type="entry name" value="DsbD_gamma"/>
</dbReference>
<name>A0A4R0EJ39_9GAMM</name>
<dbReference type="SUPFAM" id="SSF52833">
    <property type="entry name" value="Thioredoxin-like"/>
    <property type="match status" value="1"/>
</dbReference>
<dbReference type="InterPro" id="IPR017937">
    <property type="entry name" value="Thioredoxin_CS"/>
</dbReference>
<dbReference type="RefSeq" id="WP_067723087.1">
    <property type="nucleotide sequence ID" value="NZ_LSZG01000004.1"/>
</dbReference>
<dbReference type="PROSITE" id="PS51352">
    <property type="entry name" value="THIOREDOXIN_2"/>
    <property type="match status" value="1"/>
</dbReference>
<organism evidence="11 12">
    <name type="scientific">Acinetobacter terrae</name>
    <dbReference type="NCBI Taxonomy" id="2731247"/>
    <lineage>
        <taxon>Bacteria</taxon>
        <taxon>Pseudomonadati</taxon>
        <taxon>Pseudomonadota</taxon>
        <taxon>Gammaproteobacteria</taxon>
        <taxon>Moraxellales</taxon>
        <taxon>Moraxellaceae</taxon>
        <taxon>Acinetobacter</taxon>
        <taxon>Acinetobacter Taxon 24</taxon>
    </lineage>
</organism>